<comment type="caution">
    <text evidence="10">The sequence shown here is derived from an EMBL/GenBank/DDBJ whole genome shotgun (WGS) entry which is preliminary data.</text>
</comment>
<comment type="function">
    <text evidence="5 6 7">Associates with the EF-Tu.GDP complex and induces the exchange of GDP to GTP. It remains bound to the aminoacyl-tRNA.EF-Tu.GTP complex up to the GTP hydrolysis stage on the ribosome.</text>
</comment>
<dbReference type="InterPro" id="IPR018101">
    <property type="entry name" value="Transl_elong_Ts_CS"/>
</dbReference>
<gene>
    <name evidence="6" type="primary">tsf</name>
    <name evidence="10" type="ORF">HNQ43_000600</name>
</gene>
<feature type="domain" description="Translation elongation factor EFTs/EF1B dimerisation" evidence="9">
    <location>
        <begin position="70"/>
        <end position="277"/>
    </location>
</feature>
<dbReference type="Gene3D" id="1.10.8.10">
    <property type="entry name" value="DNA helicase RuvA subunit, C-terminal domain"/>
    <property type="match status" value="1"/>
</dbReference>
<dbReference type="PROSITE" id="PS01126">
    <property type="entry name" value="EF_TS_1"/>
    <property type="match status" value="1"/>
</dbReference>
<evidence type="ECO:0000313" key="11">
    <source>
        <dbReference type="Proteomes" id="UP000521313"/>
    </source>
</evidence>
<dbReference type="Pfam" id="PF00889">
    <property type="entry name" value="EF_TS"/>
    <property type="match status" value="1"/>
</dbReference>
<dbReference type="PANTHER" id="PTHR11741:SF0">
    <property type="entry name" value="ELONGATION FACTOR TS, MITOCHONDRIAL"/>
    <property type="match status" value="1"/>
</dbReference>
<dbReference type="InterPro" id="IPR036402">
    <property type="entry name" value="EF-Ts_dimer_sf"/>
</dbReference>
<evidence type="ECO:0000256" key="8">
    <source>
        <dbReference type="RuleBase" id="RU000643"/>
    </source>
</evidence>
<evidence type="ECO:0000256" key="2">
    <source>
        <dbReference type="ARBA" id="ARBA00016956"/>
    </source>
</evidence>
<evidence type="ECO:0000259" key="9">
    <source>
        <dbReference type="Pfam" id="PF00889"/>
    </source>
</evidence>
<proteinExistence type="inferred from homology"/>
<comment type="similarity">
    <text evidence="1 6 7">Belongs to the EF-Ts family.</text>
</comment>
<protein>
    <recommendedName>
        <fullName evidence="2 6">Elongation factor Ts</fullName>
        <shortName evidence="6">EF-Ts</shortName>
    </recommendedName>
</protein>
<dbReference type="Proteomes" id="UP000521313">
    <property type="component" value="Unassembled WGS sequence"/>
</dbReference>
<dbReference type="Gene3D" id="3.30.479.20">
    <property type="entry name" value="Elongation factor Ts, dimerisation domain"/>
    <property type="match status" value="2"/>
</dbReference>
<comment type="subcellular location">
    <subcellularLocation>
        <location evidence="6 8">Cytoplasm</location>
    </subcellularLocation>
</comment>
<evidence type="ECO:0000256" key="4">
    <source>
        <dbReference type="ARBA" id="ARBA00022917"/>
    </source>
</evidence>
<evidence type="ECO:0000256" key="6">
    <source>
        <dbReference type="HAMAP-Rule" id="MF_00050"/>
    </source>
</evidence>
<dbReference type="InterPro" id="IPR001816">
    <property type="entry name" value="Transl_elong_EFTs/EF1B"/>
</dbReference>
<name>A0A7W8D085_9FIRM</name>
<dbReference type="NCBIfam" id="TIGR00116">
    <property type="entry name" value="tsf"/>
    <property type="match status" value="1"/>
</dbReference>
<evidence type="ECO:0000313" key="10">
    <source>
        <dbReference type="EMBL" id="MBB5184561.1"/>
    </source>
</evidence>
<reference evidence="10 11" key="1">
    <citation type="submission" date="2020-08" db="EMBL/GenBank/DDBJ databases">
        <title>Genomic Encyclopedia of Type Strains, Phase IV (KMG-IV): sequencing the most valuable type-strain genomes for metagenomic binning, comparative biology and taxonomic classification.</title>
        <authorList>
            <person name="Goeker M."/>
        </authorList>
    </citation>
    <scope>NUCLEOTIDE SEQUENCE [LARGE SCALE GENOMIC DNA]</scope>
    <source>
        <strain evidence="10 11">DSM 26963</strain>
    </source>
</reference>
<feature type="region of interest" description="Involved in Mg(2+) ion dislocation from EF-Tu" evidence="6">
    <location>
        <begin position="79"/>
        <end position="82"/>
    </location>
</feature>
<organism evidence="10 11">
    <name type="scientific">Faecalicoccus acidiformans</name>
    <dbReference type="NCBI Taxonomy" id="915173"/>
    <lineage>
        <taxon>Bacteria</taxon>
        <taxon>Bacillati</taxon>
        <taxon>Bacillota</taxon>
        <taxon>Erysipelotrichia</taxon>
        <taxon>Erysipelotrichales</taxon>
        <taxon>Erysipelotrichaceae</taxon>
        <taxon>Faecalicoccus</taxon>
    </lineage>
</organism>
<evidence type="ECO:0000256" key="3">
    <source>
        <dbReference type="ARBA" id="ARBA00022768"/>
    </source>
</evidence>
<dbReference type="PANTHER" id="PTHR11741">
    <property type="entry name" value="ELONGATION FACTOR TS"/>
    <property type="match status" value="1"/>
</dbReference>
<keyword evidence="4 6" id="KW-0648">Protein biosynthesis</keyword>
<evidence type="ECO:0000256" key="7">
    <source>
        <dbReference type="RuleBase" id="RU000642"/>
    </source>
</evidence>
<accession>A0A7W8D085</accession>
<dbReference type="SUPFAM" id="SSF54713">
    <property type="entry name" value="Elongation factor Ts (EF-Ts), dimerisation domain"/>
    <property type="match status" value="2"/>
</dbReference>
<dbReference type="InterPro" id="IPR014039">
    <property type="entry name" value="Transl_elong_EFTs/EF1B_dimer"/>
</dbReference>
<dbReference type="GO" id="GO:0003746">
    <property type="term" value="F:translation elongation factor activity"/>
    <property type="evidence" value="ECO:0007669"/>
    <property type="project" value="UniProtKB-UniRule"/>
</dbReference>
<dbReference type="InterPro" id="IPR009060">
    <property type="entry name" value="UBA-like_sf"/>
</dbReference>
<evidence type="ECO:0000256" key="5">
    <source>
        <dbReference type="ARBA" id="ARBA00025453"/>
    </source>
</evidence>
<dbReference type="RefSeq" id="WP_183374626.1">
    <property type="nucleotide sequence ID" value="NZ_JACHHD010000004.1"/>
</dbReference>
<dbReference type="GO" id="GO:0005737">
    <property type="term" value="C:cytoplasm"/>
    <property type="evidence" value="ECO:0007669"/>
    <property type="project" value="UniProtKB-SubCell"/>
</dbReference>
<keyword evidence="3 6" id="KW-0251">Elongation factor</keyword>
<dbReference type="FunFam" id="1.10.8.10:FF:000001">
    <property type="entry name" value="Elongation factor Ts"/>
    <property type="match status" value="1"/>
</dbReference>
<dbReference type="HAMAP" id="MF_00050">
    <property type="entry name" value="EF_Ts"/>
    <property type="match status" value="1"/>
</dbReference>
<dbReference type="Gene3D" id="1.10.286.20">
    <property type="match status" value="1"/>
</dbReference>
<dbReference type="AlphaFoldDB" id="A0A7W8D085"/>
<keyword evidence="6" id="KW-0963">Cytoplasm</keyword>
<evidence type="ECO:0000256" key="1">
    <source>
        <dbReference type="ARBA" id="ARBA00005532"/>
    </source>
</evidence>
<dbReference type="PROSITE" id="PS01127">
    <property type="entry name" value="EF_TS_2"/>
    <property type="match status" value="1"/>
</dbReference>
<dbReference type="CDD" id="cd14275">
    <property type="entry name" value="UBA_EF-Ts"/>
    <property type="match status" value="1"/>
</dbReference>
<dbReference type="SUPFAM" id="SSF46934">
    <property type="entry name" value="UBA-like"/>
    <property type="match status" value="1"/>
</dbReference>
<sequence length="296" mass="32663">MAITASQVKELREKTGAGMMDCKKALTECEGDIAKAVDWLREKGIAKAEKKAGRIAAEGLTRVASQGNDAVIFEVNSETDFVAKNEQFLHVLDVLQAALLEAKPASQEEAMKVNTSEGTVEEVITNATATIGEKISFRRVNVVTKQDDEVFGTYMHMGGKISAVVVLKGTQDAQLAKNIAMQVASMSPAYVSQDEIPSEVVEHERELQLQMMQNDPKMANKPEKVLQGILKGKVDKHFKDLCLNDQEYFLEPKQKVGQYLKENGASAVCFVRYQTGEGIEKREENFAEEVMSQIKG</sequence>
<dbReference type="EMBL" id="JACHHD010000004">
    <property type="protein sequence ID" value="MBB5184561.1"/>
    <property type="molecule type" value="Genomic_DNA"/>
</dbReference>